<dbReference type="InterPro" id="IPR019251">
    <property type="entry name" value="DUF2231_TM"/>
</dbReference>
<dbReference type="AlphaFoldDB" id="A0A0G1Y1X2"/>
<dbReference type="EMBL" id="LCPZ01000006">
    <property type="protein sequence ID" value="KKW08917.1"/>
    <property type="molecule type" value="Genomic_DNA"/>
</dbReference>
<feature type="transmembrane region" description="Helical" evidence="1">
    <location>
        <begin position="45"/>
        <end position="61"/>
    </location>
</feature>
<keyword evidence="1" id="KW-0472">Membrane</keyword>
<comment type="caution">
    <text evidence="3">The sequence shown here is derived from an EMBL/GenBank/DDBJ whole genome shotgun (WGS) entry which is preliminary data.</text>
</comment>
<dbReference type="Proteomes" id="UP000033965">
    <property type="component" value="Unassembled WGS sequence"/>
</dbReference>
<feature type="domain" description="DUF2231" evidence="2">
    <location>
        <begin position="6"/>
        <end position="140"/>
    </location>
</feature>
<gene>
    <name evidence="3" type="ORF">UY44_C0006G0002</name>
</gene>
<keyword evidence="1" id="KW-0812">Transmembrane</keyword>
<organism evidence="3 4">
    <name type="scientific">Candidatus Kaiserbacteria bacterium GW2011_GWA2_49_19</name>
    <dbReference type="NCBI Taxonomy" id="1618669"/>
    <lineage>
        <taxon>Bacteria</taxon>
        <taxon>Candidatus Kaiseribacteriota</taxon>
    </lineage>
</organism>
<feature type="transmembrane region" description="Helical" evidence="1">
    <location>
        <begin position="12"/>
        <end position="33"/>
    </location>
</feature>
<reference evidence="3 4" key="1">
    <citation type="journal article" date="2015" name="Nature">
        <title>rRNA introns, odd ribosomes, and small enigmatic genomes across a large radiation of phyla.</title>
        <authorList>
            <person name="Brown C.T."/>
            <person name="Hug L.A."/>
            <person name="Thomas B.C."/>
            <person name="Sharon I."/>
            <person name="Castelle C.J."/>
            <person name="Singh A."/>
            <person name="Wilkins M.J."/>
            <person name="Williams K.H."/>
            <person name="Banfield J.F."/>
        </authorList>
    </citation>
    <scope>NUCLEOTIDE SEQUENCE [LARGE SCALE GENOMIC DNA]</scope>
</reference>
<evidence type="ECO:0000256" key="1">
    <source>
        <dbReference type="SAM" id="Phobius"/>
    </source>
</evidence>
<feature type="transmembrane region" description="Helical" evidence="1">
    <location>
        <begin position="81"/>
        <end position="98"/>
    </location>
</feature>
<protein>
    <recommendedName>
        <fullName evidence="2">DUF2231 domain-containing protein</fullName>
    </recommendedName>
</protein>
<sequence>MLDYLIPLHPKVVHFPIALFTTAIVFDVLGFIFRKEDLHKTAEHIYVFAALLTPIVVRTGLWEEERLHLSHPVLDKHRMFALWTMWVSLMSLPVLWFVKKELSRYCRVMFPIFLLVVVTCVTMAGHNGGRMVYEYGAGIEE</sequence>
<name>A0A0G1Y1X2_9BACT</name>
<dbReference type="Pfam" id="PF09990">
    <property type="entry name" value="DUF2231"/>
    <property type="match status" value="1"/>
</dbReference>
<proteinExistence type="predicted"/>
<keyword evidence="1" id="KW-1133">Transmembrane helix</keyword>
<evidence type="ECO:0000313" key="3">
    <source>
        <dbReference type="EMBL" id="KKW08917.1"/>
    </source>
</evidence>
<feature type="transmembrane region" description="Helical" evidence="1">
    <location>
        <begin position="105"/>
        <end position="125"/>
    </location>
</feature>
<evidence type="ECO:0000259" key="2">
    <source>
        <dbReference type="Pfam" id="PF09990"/>
    </source>
</evidence>
<evidence type="ECO:0000313" key="4">
    <source>
        <dbReference type="Proteomes" id="UP000033965"/>
    </source>
</evidence>
<accession>A0A0G1Y1X2</accession>